<keyword evidence="3" id="KW-1185">Reference proteome</keyword>
<sequence length="101" mass="10743">MVASCALVGSPASAAEAAGAIPCVAARDSRGVDMVCRTGFYYVIALCELQGPLTGKPKEVRSRKRDDGKPTTANCPTGYYLPKKGNVIYLWGPKKPKPIEI</sequence>
<feature type="region of interest" description="Disordered" evidence="1">
    <location>
        <begin position="54"/>
        <end position="73"/>
    </location>
</feature>
<evidence type="ECO:0000256" key="1">
    <source>
        <dbReference type="SAM" id="MobiDB-lite"/>
    </source>
</evidence>
<dbReference type="EMBL" id="BAABAL010000021">
    <property type="protein sequence ID" value="GAA4032734.1"/>
    <property type="molecule type" value="Genomic_DNA"/>
</dbReference>
<evidence type="ECO:0000313" key="2">
    <source>
        <dbReference type="EMBL" id="GAA4032734.1"/>
    </source>
</evidence>
<accession>A0ABP7TXF8</accession>
<reference evidence="3" key="1">
    <citation type="journal article" date="2019" name="Int. J. Syst. Evol. Microbiol.">
        <title>The Global Catalogue of Microorganisms (GCM) 10K type strain sequencing project: providing services to taxonomists for standard genome sequencing and annotation.</title>
        <authorList>
            <consortium name="The Broad Institute Genomics Platform"/>
            <consortium name="The Broad Institute Genome Sequencing Center for Infectious Disease"/>
            <person name="Wu L."/>
            <person name="Ma J."/>
        </authorList>
    </citation>
    <scope>NUCLEOTIDE SEQUENCE [LARGE SCALE GENOMIC DNA]</scope>
    <source>
        <strain evidence="3">JCM 17342</strain>
    </source>
</reference>
<feature type="compositionally biased region" description="Basic and acidic residues" evidence="1">
    <location>
        <begin position="56"/>
        <end position="69"/>
    </location>
</feature>
<protein>
    <submittedName>
        <fullName evidence="2">Uncharacterized protein</fullName>
    </submittedName>
</protein>
<evidence type="ECO:0000313" key="3">
    <source>
        <dbReference type="Proteomes" id="UP001501747"/>
    </source>
</evidence>
<organism evidence="2 3">
    <name type="scientific">Allokutzneria multivorans</name>
    <dbReference type="NCBI Taxonomy" id="1142134"/>
    <lineage>
        <taxon>Bacteria</taxon>
        <taxon>Bacillati</taxon>
        <taxon>Actinomycetota</taxon>
        <taxon>Actinomycetes</taxon>
        <taxon>Pseudonocardiales</taxon>
        <taxon>Pseudonocardiaceae</taxon>
        <taxon>Allokutzneria</taxon>
    </lineage>
</organism>
<gene>
    <name evidence="2" type="ORF">GCM10022247_67210</name>
</gene>
<dbReference type="Proteomes" id="UP001501747">
    <property type="component" value="Unassembled WGS sequence"/>
</dbReference>
<name>A0ABP7TXF8_9PSEU</name>
<comment type="caution">
    <text evidence="2">The sequence shown here is derived from an EMBL/GenBank/DDBJ whole genome shotgun (WGS) entry which is preliminary data.</text>
</comment>
<proteinExistence type="predicted"/>